<sequence>MNRLQTGVGFTAPAATRRQARRQAKLQYTHGQAVLVSLIMDNVTRNDRD</sequence>
<dbReference type="EMBL" id="JYDW01000064">
    <property type="protein sequence ID" value="KRZ58028.1"/>
    <property type="molecule type" value="Genomic_DNA"/>
</dbReference>
<evidence type="ECO:0000256" key="1">
    <source>
        <dbReference type="SAM" id="MobiDB-lite"/>
    </source>
</evidence>
<dbReference type="Proteomes" id="UP000054721">
    <property type="component" value="Unassembled WGS sequence"/>
</dbReference>
<protein>
    <submittedName>
        <fullName evidence="2">Uncharacterized protein</fullName>
    </submittedName>
</protein>
<gene>
    <name evidence="2" type="ORF">T02_5409</name>
</gene>
<evidence type="ECO:0000313" key="2">
    <source>
        <dbReference type="EMBL" id="KRZ58028.1"/>
    </source>
</evidence>
<organism evidence="2 3">
    <name type="scientific">Trichinella nativa</name>
    <dbReference type="NCBI Taxonomy" id="6335"/>
    <lineage>
        <taxon>Eukaryota</taxon>
        <taxon>Metazoa</taxon>
        <taxon>Ecdysozoa</taxon>
        <taxon>Nematoda</taxon>
        <taxon>Enoplea</taxon>
        <taxon>Dorylaimia</taxon>
        <taxon>Trichinellida</taxon>
        <taxon>Trichinellidae</taxon>
        <taxon>Trichinella</taxon>
    </lineage>
</organism>
<keyword evidence="3" id="KW-1185">Reference proteome</keyword>
<accession>A0A0V1LFA3</accession>
<feature type="region of interest" description="Disordered" evidence="1">
    <location>
        <begin position="1"/>
        <end position="23"/>
    </location>
</feature>
<comment type="caution">
    <text evidence="2">The sequence shown here is derived from an EMBL/GenBank/DDBJ whole genome shotgun (WGS) entry which is preliminary data.</text>
</comment>
<proteinExistence type="predicted"/>
<reference evidence="2 3" key="1">
    <citation type="submission" date="2015-05" db="EMBL/GenBank/DDBJ databases">
        <title>Evolution of Trichinella species and genotypes.</title>
        <authorList>
            <person name="Korhonen P.K."/>
            <person name="Edoardo P."/>
            <person name="Giuseppe L.R."/>
            <person name="Gasser R.B."/>
        </authorList>
    </citation>
    <scope>NUCLEOTIDE SEQUENCE [LARGE SCALE GENOMIC DNA]</scope>
    <source>
        <strain evidence="2">ISS10</strain>
    </source>
</reference>
<dbReference type="AlphaFoldDB" id="A0A0V1LFA3"/>
<name>A0A0V1LFA3_9BILA</name>
<evidence type="ECO:0000313" key="3">
    <source>
        <dbReference type="Proteomes" id="UP000054721"/>
    </source>
</evidence>